<dbReference type="GO" id="GO:0016301">
    <property type="term" value="F:kinase activity"/>
    <property type="evidence" value="ECO:0007669"/>
    <property type="project" value="UniProtKB-KW"/>
</dbReference>
<name>U6GER0_EIMAC</name>
<dbReference type="AlphaFoldDB" id="U6GER0"/>
<reference evidence="2" key="2">
    <citation type="submission" date="2013-10" db="EMBL/GenBank/DDBJ databases">
        <authorList>
            <person name="Aslett M."/>
        </authorList>
    </citation>
    <scope>NUCLEOTIDE SEQUENCE</scope>
    <source>
        <strain evidence="2">Houghton</strain>
    </source>
</reference>
<accession>U6GER0</accession>
<keyword evidence="2" id="KW-0808">Transferase</keyword>
<feature type="region of interest" description="Disordered" evidence="1">
    <location>
        <begin position="28"/>
        <end position="51"/>
    </location>
</feature>
<dbReference type="InterPro" id="IPR027417">
    <property type="entry name" value="P-loop_NTPase"/>
</dbReference>
<dbReference type="EMBL" id="HG670752">
    <property type="protein sequence ID" value="CDI77843.1"/>
    <property type="molecule type" value="Genomic_DNA"/>
</dbReference>
<dbReference type="SUPFAM" id="SSF52540">
    <property type="entry name" value="P-loop containing nucleoside triphosphate hydrolases"/>
    <property type="match status" value="1"/>
</dbReference>
<proteinExistence type="predicted"/>
<dbReference type="VEuPathDB" id="ToxoDB:EAH_00027530"/>
<protein>
    <submittedName>
        <fullName evidence="2">Guanylate kinase, putative</fullName>
    </submittedName>
</protein>
<organism evidence="2 3">
    <name type="scientific">Eimeria acervulina</name>
    <name type="common">Coccidian parasite</name>
    <dbReference type="NCBI Taxonomy" id="5801"/>
    <lineage>
        <taxon>Eukaryota</taxon>
        <taxon>Sar</taxon>
        <taxon>Alveolata</taxon>
        <taxon>Apicomplexa</taxon>
        <taxon>Conoidasida</taxon>
        <taxon>Coccidia</taxon>
        <taxon>Eucoccidiorida</taxon>
        <taxon>Eimeriorina</taxon>
        <taxon>Eimeriidae</taxon>
        <taxon>Eimeria</taxon>
    </lineage>
</organism>
<dbReference type="Proteomes" id="UP000018050">
    <property type="component" value="Unassembled WGS sequence"/>
</dbReference>
<evidence type="ECO:0000313" key="2">
    <source>
        <dbReference type="EMBL" id="CDI77843.1"/>
    </source>
</evidence>
<keyword evidence="3" id="KW-1185">Reference proteome</keyword>
<reference evidence="2" key="1">
    <citation type="submission" date="2013-10" db="EMBL/GenBank/DDBJ databases">
        <title>Genomic analysis of the causative agents of coccidiosis in chickens.</title>
        <authorList>
            <person name="Reid A.J."/>
            <person name="Blake D."/>
            <person name="Billington K."/>
            <person name="Browne H."/>
            <person name="Dunn M."/>
            <person name="Hung S."/>
            <person name="Kawahara F."/>
            <person name="Miranda-Saavedra D."/>
            <person name="Mourier T."/>
            <person name="Nagra H."/>
            <person name="Otto T.D."/>
            <person name="Rawlings N."/>
            <person name="Sanchez A."/>
            <person name="Sanders M."/>
            <person name="Subramaniam C."/>
            <person name="Tay Y."/>
            <person name="Dear P."/>
            <person name="Doerig C."/>
            <person name="Gruber A."/>
            <person name="Parkinson J."/>
            <person name="Shirley M."/>
            <person name="Wan K.L."/>
            <person name="Berriman M."/>
            <person name="Tomley F."/>
            <person name="Pain A."/>
        </authorList>
    </citation>
    <scope>NUCLEOTIDE SEQUENCE</scope>
    <source>
        <strain evidence="2">Houghton</strain>
    </source>
</reference>
<sequence>MHYRLYSAAVIFNRYLVRPSLPLWRSIGSSSSSSSTSFEKIRNSSNNNSSTRNIGSIRSICICNCNCSSSSSSSSGVCSSSLIPVVRNSQLRFLLGFLLSPFALYRMGDAANVCGVAAKERGISSLRAAAEALAASDTSAPPRSPSGRSLSPPQWQSPPQAAASPAALAAPAAAAAATAATGATALSLEPQLLVIAGPSGVGKGTLVRRLRQHWPECLSLVSPPLLKCPL</sequence>
<feature type="region of interest" description="Disordered" evidence="1">
    <location>
        <begin position="134"/>
        <end position="162"/>
    </location>
</feature>
<keyword evidence="2" id="KW-0418">Kinase</keyword>
<gene>
    <name evidence="2" type="ORF">EAH_00027530</name>
</gene>
<evidence type="ECO:0000313" key="3">
    <source>
        <dbReference type="Proteomes" id="UP000018050"/>
    </source>
</evidence>
<evidence type="ECO:0000256" key="1">
    <source>
        <dbReference type="SAM" id="MobiDB-lite"/>
    </source>
</evidence>
<dbReference type="RefSeq" id="XP_013251862.1">
    <property type="nucleotide sequence ID" value="XM_013396408.1"/>
</dbReference>
<dbReference type="GeneID" id="25270823"/>
<dbReference type="OrthoDB" id="354235at2759"/>